<reference evidence="1 2" key="1">
    <citation type="submission" date="2024-11" db="EMBL/GenBank/DDBJ databases">
        <title>The Natural Products Discovery Center: Release of the First 8490 Sequenced Strains for Exploring Actinobacteria Biosynthetic Diversity.</title>
        <authorList>
            <person name="Kalkreuter E."/>
            <person name="Kautsar S.A."/>
            <person name="Yang D."/>
            <person name="Bader C.D."/>
            <person name="Teijaro C.N."/>
            <person name="Fluegel L."/>
            <person name="Davis C.M."/>
            <person name="Simpson J.R."/>
            <person name="Lauterbach L."/>
            <person name="Steele A.D."/>
            <person name="Gui C."/>
            <person name="Meng S."/>
            <person name="Li G."/>
            <person name="Viehrig K."/>
            <person name="Ye F."/>
            <person name="Su P."/>
            <person name="Kiefer A.F."/>
            <person name="Nichols A."/>
            <person name="Cepeda A.J."/>
            <person name="Yan W."/>
            <person name="Fan B."/>
            <person name="Jiang Y."/>
            <person name="Adhikari A."/>
            <person name="Zheng C.-J."/>
            <person name="Schuster L."/>
            <person name="Cowan T.M."/>
            <person name="Smanski M.J."/>
            <person name="Chevrette M.G."/>
            <person name="De Carvalho L.P.S."/>
            <person name="Shen B."/>
        </authorList>
    </citation>
    <scope>NUCLEOTIDE SEQUENCE [LARGE SCALE GENOMIC DNA]</scope>
    <source>
        <strain evidence="1 2">NPDC020863</strain>
    </source>
</reference>
<comment type="caution">
    <text evidence="1">The sequence shown here is derived from an EMBL/GenBank/DDBJ whole genome shotgun (WGS) entry which is preliminary data.</text>
</comment>
<proteinExistence type="predicted"/>
<evidence type="ECO:0000313" key="1">
    <source>
        <dbReference type="EMBL" id="MFK4271502.1"/>
    </source>
</evidence>
<dbReference type="RefSeq" id="WP_404748417.1">
    <property type="nucleotide sequence ID" value="NZ_JBJDQH010000018.1"/>
</dbReference>
<organism evidence="1 2">
    <name type="scientific">Streptomyces milbemycinicus</name>
    <dbReference type="NCBI Taxonomy" id="476552"/>
    <lineage>
        <taxon>Bacteria</taxon>
        <taxon>Bacillati</taxon>
        <taxon>Actinomycetota</taxon>
        <taxon>Actinomycetes</taxon>
        <taxon>Kitasatosporales</taxon>
        <taxon>Streptomycetaceae</taxon>
        <taxon>Streptomyces</taxon>
    </lineage>
</organism>
<evidence type="ECO:0000313" key="2">
    <source>
        <dbReference type="Proteomes" id="UP001620295"/>
    </source>
</evidence>
<accession>A0ABW8M002</accession>
<gene>
    <name evidence="1" type="ORF">ACI2L5_42345</name>
</gene>
<protein>
    <submittedName>
        <fullName evidence="1">Uncharacterized protein</fullName>
    </submittedName>
</protein>
<sequence>MNRPDFDLSTLRSWISWRDTGGTAESVSGSWPVPMPPIGCWLPASALPFCAECDYNLRARWEDVVTAAEPLLTHGAG</sequence>
<name>A0ABW8M002_9ACTN</name>
<dbReference type="EMBL" id="JBJDQH010000018">
    <property type="protein sequence ID" value="MFK4271502.1"/>
    <property type="molecule type" value="Genomic_DNA"/>
</dbReference>
<dbReference type="Proteomes" id="UP001620295">
    <property type="component" value="Unassembled WGS sequence"/>
</dbReference>
<keyword evidence="2" id="KW-1185">Reference proteome</keyword>